<organism evidence="3 4">
    <name type="scientific">Rhododendron williamsianum</name>
    <dbReference type="NCBI Taxonomy" id="262921"/>
    <lineage>
        <taxon>Eukaryota</taxon>
        <taxon>Viridiplantae</taxon>
        <taxon>Streptophyta</taxon>
        <taxon>Embryophyta</taxon>
        <taxon>Tracheophyta</taxon>
        <taxon>Spermatophyta</taxon>
        <taxon>Magnoliopsida</taxon>
        <taxon>eudicotyledons</taxon>
        <taxon>Gunneridae</taxon>
        <taxon>Pentapetalae</taxon>
        <taxon>asterids</taxon>
        <taxon>Ericales</taxon>
        <taxon>Ericaceae</taxon>
        <taxon>Ericoideae</taxon>
        <taxon>Rhodoreae</taxon>
        <taxon>Rhododendron</taxon>
    </lineage>
</organism>
<evidence type="ECO:0000313" key="4">
    <source>
        <dbReference type="Proteomes" id="UP000428333"/>
    </source>
</evidence>
<keyword evidence="1" id="KW-1133">Transmembrane helix</keyword>
<proteinExistence type="predicted"/>
<dbReference type="InterPro" id="IPR036047">
    <property type="entry name" value="F-box-like_dom_sf"/>
</dbReference>
<evidence type="ECO:0000313" key="3">
    <source>
        <dbReference type="EMBL" id="KAE9468079.1"/>
    </source>
</evidence>
<dbReference type="InterPro" id="IPR001810">
    <property type="entry name" value="F-box_dom"/>
</dbReference>
<sequence length="162" mass="18292">MMMVVLRSSKKLRARCSSPDWAPLPEDLLVLILHRLIQLSDYFRFGAVCKPWHAAADHQKVHRLRDKQEVPMLLILPPAKTAEEADYHCRRLYSVTQRKVLPNLIWSFEFLIPGGAVILAVLANPDRVEELAPRTTTKADKACLVKSCEGGRLVAGPEVSRK</sequence>
<keyword evidence="1" id="KW-0812">Transmembrane</keyword>
<dbReference type="AlphaFoldDB" id="A0A6A4MQ99"/>
<dbReference type="EMBL" id="QEFC01000001">
    <property type="protein sequence ID" value="KAE9468079.1"/>
    <property type="molecule type" value="Genomic_DNA"/>
</dbReference>
<keyword evidence="1" id="KW-0472">Membrane</keyword>
<protein>
    <recommendedName>
        <fullName evidence="2">F-box domain-containing protein</fullName>
    </recommendedName>
</protein>
<evidence type="ECO:0000259" key="2">
    <source>
        <dbReference type="Pfam" id="PF12937"/>
    </source>
</evidence>
<dbReference type="Pfam" id="PF12937">
    <property type="entry name" value="F-box-like"/>
    <property type="match status" value="1"/>
</dbReference>
<comment type="caution">
    <text evidence="3">The sequence shown here is derived from an EMBL/GenBank/DDBJ whole genome shotgun (WGS) entry which is preliminary data.</text>
</comment>
<dbReference type="Proteomes" id="UP000428333">
    <property type="component" value="Linkage Group LG01"/>
</dbReference>
<feature type="non-terminal residue" evidence="3">
    <location>
        <position position="1"/>
    </location>
</feature>
<dbReference type="SUPFAM" id="SSF81383">
    <property type="entry name" value="F-box domain"/>
    <property type="match status" value="1"/>
</dbReference>
<feature type="transmembrane region" description="Helical" evidence="1">
    <location>
        <begin position="100"/>
        <end position="123"/>
    </location>
</feature>
<evidence type="ECO:0000256" key="1">
    <source>
        <dbReference type="SAM" id="Phobius"/>
    </source>
</evidence>
<gene>
    <name evidence="3" type="ORF">C3L33_00027</name>
</gene>
<feature type="domain" description="F-box" evidence="2">
    <location>
        <begin position="22"/>
        <end position="59"/>
    </location>
</feature>
<keyword evidence="4" id="KW-1185">Reference proteome</keyword>
<dbReference type="Gene3D" id="1.20.1280.50">
    <property type="match status" value="1"/>
</dbReference>
<reference evidence="3 4" key="1">
    <citation type="journal article" date="2019" name="Genome Biol. Evol.">
        <title>The Rhododendron genome and chromosomal organization provide insight into shared whole-genome duplications across the heath family (Ericaceae).</title>
        <authorList>
            <person name="Soza V.L."/>
            <person name="Lindsley D."/>
            <person name="Waalkes A."/>
            <person name="Ramage E."/>
            <person name="Patwardhan R.P."/>
            <person name="Burton J.N."/>
            <person name="Adey A."/>
            <person name="Kumar A."/>
            <person name="Qiu R."/>
            <person name="Shendure J."/>
            <person name="Hall B."/>
        </authorList>
    </citation>
    <scope>NUCLEOTIDE SEQUENCE [LARGE SCALE GENOMIC DNA]</scope>
    <source>
        <strain evidence="3">RSF 1966-606</strain>
    </source>
</reference>
<dbReference type="OrthoDB" id="10491611at2759"/>
<name>A0A6A4MQ99_9ERIC</name>
<accession>A0A6A4MQ99</accession>